<dbReference type="AlphaFoldDB" id="A0AA40AVP6"/>
<keyword evidence="3" id="KW-1185">Reference proteome</keyword>
<keyword evidence="1" id="KW-0732">Signal</keyword>
<evidence type="ECO:0000313" key="2">
    <source>
        <dbReference type="EMBL" id="KAK0722893.1"/>
    </source>
</evidence>
<dbReference type="EMBL" id="JAUIRO010000003">
    <property type="protein sequence ID" value="KAK0722893.1"/>
    <property type="molecule type" value="Genomic_DNA"/>
</dbReference>
<proteinExistence type="predicted"/>
<comment type="caution">
    <text evidence="2">The sequence shown here is derived from an EMBL/GenBank/DDBJ whole genome shotgun (WGS) entry which is preliminary data.</text>
</comment>
<reference evidence="2" key="1">
    <citation type="submission" date="2023-06" db="EMBL/GenBank/DDBJ databases">
        <title>Genome-scale phylogeny and comparative genomics of the fungal order Sordariales.</title>
        <authorList>
            <consortium name="Lawrence Berkeley National Laboratory"/>
            <person name="Hensen N."/>
            <person name="Bonometti L."/>
            <person name="Westerberg I."/>
            <person name="Brannstrom I.O."/>
            <person name="Guillou S."/>
            <person name="Cros-Aarteil S."/>
            <person name="Calhoun S."/>
            <person name="Haridas S."/>
            <person name="Kuo A."/>
            <person name="Mondo S."/>
            <person name="Pangilinan J."/>
            <person name="Riley R."/>
            <person name="LaButti K."/>
            <person name="Andreopoulos B."/>
            <person name="Lipzen A."/>
            <person name="Chen C."/>
            <person name="Yanf M."/>
            <person name="Daum C."/>
            <person name="Ng V."/>
            <person name="Clum A."/>
            <person name="Steindorff A."/>
            <person name="Ohm R."/>
            <person name="Martin F."/>
            <person name="Silar P."/>
            <person name="Natvig D."/>
            <person name="Lalanne C."/>
            <person name="Gautier V."/>
            <person name="Ament-velasquez S.L."/>
            <person name="Kruys A."/>
            <person name="Hutchinson M.I."/>
            <person name="Powell A.J."/>
            <person name="Barry K."/>
            <person name="Miller A.N."/>
            <person name="Grigoriev I.V."/>
            <person name="Debuchy R."/>
            <person name="Gladieux P."/>
            <person name="Thoren M.H."/>
            <person name="Johannesson H."/>
        </authorList>
    </citation>
    <scope>NUCLEOTIDE SEQUENCE</scope>
    <source>
        <strain evidence="2">SMH2392-1A</strain>
    </source>
</reference>
<organism evidence="2 3">
    <name type="scientific">Lasiosphaeria miniovina</name>
    <dbReference type="NCBI Taxonomy" id="1954250"/>
    <lineage>
        <taxon>Eukaryota</taxon>
        <taxon>Fungi</taxon>
        <taxon>Dikarya</taxon>
        <taxon>Ascomycota</taxon>
        <taxon>Pezizomycotina</taxon>
        <taxon>Sordariomycetes</taxon>
        <taxon>Sordariomycetidae</taxon>
        <taxon>Sordariales</taxon>
        <taxon>Lasiosphaeriaceae</taxon>
        <taxon>Lasiosphaeria</taxon>
    </lineage>
</organism>
<dbReference type="Proteomes" id="UP001172101">
    <property type="component" value="Unassembled WGS sequence"/>
</dbReference>
<protein>
    <recommendedName>
        <fullName evidence="4">Secreted protein</fullName>
    </recommendedName>
</protein>
<feature type="signal peptide" evidence="1">
    <location>
        <begin position="1"/>
        <end position="17"/>
    </location>
</feature>
<dbReference type="RefSeq" id="XP_060298817.1">
    <property type="nucleotide sequence ID" value="XM_060441716.1"/>
</dbReference>
<feature type="chain" id="PRO_5041398849" description="Secreted protein" evidence="1">
    <location>
        <begin position="18"/>
        <end position="107"/>
    </location>
</feature>
<gene>
    <name evidence="2" type="ORF">B0T26DRAFT_704487</name>
</gene>
<evidence type="ECO:0000256" key="1">
    <source>
        <dbReference type="SAM" id="SignalP"/>
    </source>
</evidence>
<accession>A0AA40AVP6</accession>
<evidence type="ECO:0008006" key="4">
    <source>
        <dbReference type="Google" id="ProtNLM"/>
    </source>
</evidence>
<name>A0AA40AVP6_9PEZI</name>
<sequence length="107" mass="11635">MASIFALLLSLSHSCEPRVKQTNQPERWCGLSKNITLLGFVKQIGIASCFNTSEAALFICLSVCLPVEPPIHLCHAVRGSRLFGLPSTLAGDVKYLRHSLCKGLRGP</sequence>
<dbReference type="GeneID" id="85324986"/>
<evidence type="ECO:0000313" key="3">
    <source>
        <dbReference type="Proteomes" id="UP001172101"/>
    </source>
</evidence>